<reference evidence="2 3" key="1">
    <citation type="journal article" date="2017" name="Environ. Microbiol.">
        <title>Decay of the glycolytic pathway and adaptation to intranuclear parasitism within Enterocytozoonidae microsporidia.</title>
        <authorList>
            <person name="Wiredu Boakye D."/>
            <person name="Jaroenlak P."/>
            <person name="Prachumwat A."/>
            <person name="Williams T.A."/>
            <person name="Bateman K.S."/>
            <person name="Itsathitphaisarn O."/>
            <person name="Sritunyalucksana K."/>
            <person name="Paszkiewicz K.H."/>
            <person name="Moore K.A."/>
            <person name="Stentiford G.D."/>
            <person name="Williams B.A."/>
        </authorList>
    </citation>
    <scope>NUCLEOTIDE SEQUENCE [LARGE SCALE GENOMIC DNA]</scope>
    <source>
        <strain evidence="2 3">GB1</strain>
    </source>
</reference>
<keyword evidence="3" id="KW-1185">Reference proteome</keyword>
<proteinExistence type="predicted"/>
<feature type="region of interest" description="Disordered" evidence="1">
    <location>
        <begin position="173"/>
        <end position="203"/>
    </location>
</feature>
<gene>
    <name evidence="2" type="ORF">ECANGB1_1021</name>
</gene>
<feature type="compositionally biased region" description="Basic residues" evidence="1">
    <location>
        <begin position="191"/>
        <end position="203"/>
    </location>
</feature>
<comment type="caution">
    <text evidence="2">The sequence shown here is derived from an EMBL/GenBank/DDBJ whole genome shotgun (WGS) entry which is preliminary data.</text>
</comment>
<organism evidence="2 3">
    <name type="scientific">Enterospora canceri</name>
    <dbReference type="NCBI Taxonomy" id="1081671"/>
    <lineage>
        <taxon>Eukaryota</taxon>
        <taxon>Fungi</taxon>
        <taxon>Fungi incertae sedis</taxon>
        <taxon>Microsporidia</taxon>
        <taxon>Enterocytozoonidae</taxon>
        <taxon>Enterospora</taxon>
    </lineage>
</organism>
<evidence type="ECO:0000313" key="2">
    <source>
        <dbReference type="EMBL" id="ORD94207.1"/>
    </source>
</evidence>
<sequence>MIDDKTLKCVLCQTILHSKKGISTIIGKHNKTQKHITIRANCQNFLENNQIINYERHFHYEIIHLKDYLKKSNKIDEVVMKHVASKFNIKEHFSESKMLLKRIQEVSGVEILPNAIYENINFRKFVLNNSNGIKTKMCTAEPELFYESAIKKKELKDSNLRKSFVSILSGITYGSNTTKSPSKKSGENTKPKSRIKVVIKRTK</sequence>
<dbReference type="AlphaFoldDB" id="A0A1Y1S856"/>
<evidence type="ECO:0000256" key="1">
    <source>
        <dbReference type="SAM" id="MobiDB-lite"/>
    </source>
</evidence>
<protein>
    <submittedName>
        <fullName evidence="2">Uncharacterized protein</fullName>
    </submittedName>
</protein>
<accession>A0A1Y1S856</accession>
<dbReference type="Proteomes" id="UP000192639">
    <property type="component" value="Unassembled WGS sequence"/>
</dbReference>
<dbReference type="EMBL" id="LWDP01000029">
    <property type="protein sequence ID" value="ORD94207.1"/>
    <property type="molecule type" value="Genomic_DNA"/>
</dbReference>
<dbReference type="VEuPathDB" id="MicrosporidiaDB:ECANGB1_1021"/>
<name>A0A1Y1S856_9MICR</name>
<evidence type="ECO:0000313" key="3">
    <source>
        <dbReference type="Proteomes" id="UP000192639"/>
    </source>
</evidence>